<evidence type="ECO:0000313" key="3">
    <source>
        <dbReference type="Proteomes" id="UP001279734"/>
    </source>
</evidence>
<evidence type="ECO:0000256" key="1">
    <source>
        <dbReference type="SAM" id="SignalP"/>
    </source>
</evidence>
<keyword evidence="3" id="KW-1185">Reference proteome</keyword>
<feature type="signal peptide" evidence="1">
    <location>
        <begin position="1"/>
        <end position="24"/>
    </location>
</feature>
<accession>A0AAD3SYJ2</accession>
<gene>
    <name evidence="2" type="ORF">Nepgr_021380</name>
</gene>
<proteinExistence type="predicted"/>
<dbReference type="AlphaFoldDB" id="A0AAD3SYJ2"/>
<protein>
    <submittedName>
        <fullName evidence="2">Uncharacterized protein</fullName>
    </submittedName>
</protein>
<feature type="chain" id="PRO_5042110217" evidence="1">
    <location>
        <begin position="25"/>
        <end position="68"/>
    </location>
</feature>
<dbReference type="EMBL" id="BSYO01000020">
    <property type="protein sequence ID" value="GMH19539.1"/>
    <property type="molecule type" value="Genomic_DNA"/>
</dbReference>
<organism evidence="2 3">
    <name type="scientific">Nepenthes gracilis</name>
    <name type="common">Slender pitcher plant</name>
    <dbReference type="NCBI Taxonomy" id="150966"/>
    <lineage>
        <taxon>Eukaryota</taxon>
        <taxon>Viridiplantae</taxon>
        <taxon>Streptophyta</taxon>
        <taxon>Embryophyta</taxon>
        <taxon>Tracheophyta</taxon>
        <taxon>Spermatophyta</taxon>
        <taxon>Magnoliopsida</taxon>
        <taxon>eudicotyledons</taxon>
        <taxon>Gunneridae</taxon>
        <taxon>Pentapetalae</taxon>
        <taxon>Caryophyllales</taxon>
        <taxon>Nepenthaceae</taxon>
        <taxon>Nepenthes</taxon>
    </lineage>
</organism>
<dbReference type="Proteomes" id="UP001279734">
    <property type="component" value="Unassembled WGS sequence"/>
</dbReference>
<keyword evidence="1" id="KW-0732">Signal</keyword>
<comment type="caution">
    <text evidence="2">The sequence shown here is derived from an EMBL/GenBank/DDBJ whole genome shotgun (WGS) entry which is preliminary data.</text>
</comment>
<reference evidence="2" key="1">
    <citation type="submission" date="2023-05" db="EMBL/GenBank/DDBJ databases">
        <title>Nepenthes gracilis genome sequencing.</title>
        <authorList>
            <person name="Fukushima K."/>
        </authorList>
    </citation>
    <scope>NUCLEOTIDE SEQUENCE</scope>
    <source>
        <strain evidence="2">SING2019-196</strain>
    </source>
</reference>
<sequence>MTPLRNLCLAFGLLPLGFWPMLKWEQPPMFSAESGGSVCLSSSSSSSDLSDDLHIAGALQARNCNLMD</sequence>
<name>A0AAD3SYJ2_NEPGR</name>
<evidence type="ECO:0000313" key="2">
    <source>
        <dbReference type="EMBL" id="GMH19539.1"/>
    </source>
</evidence>